<name>A0A6J4URF4_9BACT</name>
<accession>A0A6J4URF4</accession>
<dbReference type="AlphaFoldDB" id="A0A6J4URF4"/>
<dbReference type="GO" id="GO:0008726">
    <property type="term" value="F:alkanesulfonate monooxygenase activity"/>
    <property type="evidence" value="ECO:0007669"/>
    <property type="project" value="TreeGrafter"/>
</dbReference>
<dbReference type="InterPro" id="IPR036661">
    <property type="entry name" value="Luciferase-like_sf"/>
</dbReference>
<keyword evidence="2" id="KW-0288">FMN</keyword>
<feature type="domain" description="Luciferase-like" evidence="5">
    <location>
        <begin position="19"/>
        <end position="248"/>
    </location>
</feature>
<keyword evidence="3" id="KW-0560">Oxidoreductase</keyword>
<gene>
    <name evidence="6" type="ORF">AVDCRST_MAG88-1115</name>
</gene>
<dbReference type="SUPFAM" id="SSF51679">
    <property type="entry name" value="Bacterial luciferase-like"/>
    <property type="match status" value="1"/>
</dbReference>
<dbReference type="InterPro" id="IPR011251">
    <property type="entry name" value="Luciferase-like_dom"/>
</dbReference>
<sequence>MGREPDGAITLGLVLPPADEPARLWGAARAAEHHGFHSVWVTDSTLPGYPWLDGLPVLGGVAAVTDTVHLGTSIFVPARRNPVLLAHTLTTLDYLSGGRLIFGVGVGERDLRPQEYAIAGVPMEQRGAVTDEYLGLLRRLWTESAVTHEGRFFQCRDITVEPKPVRQGRLPMWIGGKADDSLRRAAAHGEGWMPTLLTVADYQRLWAALGEHLHATGRDAASMTGGLYIFAAIGPSHEAARAVLAPGIEAIFHAPFAHFEPLCLLGTADDWVEQIGRFAAAGVSHVNVLLYTQDLLGDVQHIGEAVVPRLRAR</sequence>
<evidence type="ECO:0000256" key="3">
    <source>
        <dbReference type="ARBA" id="ARBA00023002"/>
    </source>
</evidence>
<dbReference type="GO" id="GO:0046306">
    <property type="term" value="P:alkanesulfonate catabolic process"/>
    <property type="evidence" value="ECO:0007669"/>
    <property type="project" value="TreeGrafter"/>
</dbReference>
<dbReference type="PANTHER" id="PTHR42847:SF4">
    <property type="entry name" value="ALKANESULFONATE MONOOXYGENASE-RELATED"/>
    <property type="match status" value="1"/>
</dbReference>
<dbReference type="Gene3D" id="3.20.20.30">
    <property type="entry name" value="Luciferase-like domain"/>
    <property type="match status" value="1"/>
</dbReference>
<dbReference type="PANTHER" id="PTHR42847">
    <property type="entry name" value="ALKANESULFONATE MONOOXYGENASE"/>
    <property type="match status" value="1"/>
</dbReference>
<evidence type="ECO:0000313" key="6">
    <source>
        <dbReference type="EMBL" id="CAA9555994.1"/>
    </source>
</evidence>
<dbReference type="NCBIfam" id="TIGR03619">
    <property type="entry name" value="F420_Rv2161c"/>
    <property type="match status" value="1"/>
</dbReference>
<organism evidence="6">
    <name type="scientific">uncultured Thermomicrobiales bacterium</name>
    <dbReference type="NCBI Taxonomy" id="1645740"/>
    <lineage>
        <taxon>Bacteria</taxon>
        <taxon>Pseudomonadati</taxon>
        <taxon>Thermomicrobiota</taxon>
        <taxon>Thermomicrobia</taxon>
        <taxon>Thermomicrobiales</taxon>
        <taxon>environmental samples</taxon>
    </lineage>
</organism>
<keyword evidence="1" id="KW-0285">Flavoprotein</keyword>
<protein>
    <recommendedName>
        <fullName evidence="5">Luciferase-like domain-containing protein</fullName>
    </recommendedName>
</protein>
<evidence type="ECO:0000256" key="1">
    <source>
        <dbReference type="ARBA" id="ARBA00022630"/>
    </source>
</evidence>
<keyword evidence="4" id="KW-0503">Monooxygenase</keyword>
<reference evidence="6" key="1">
    <citation type="submission" date="2020-02" db="EMBL/GenBank/DDBJ databases">
        <authorList>
            <person name="Meier V. D."/>
        </authorList>
    </citation>
    <scope>NUCLEOTIDE SEQUENCE</scope>
    <source>
        <strain evidence="6">AVDCRST_MAG88</strain>
    </source>
</reference>
<dbReference type="InterPro" id="IPR019921">
    <property type="entry name" value="Lucif-like_OxRdtase_Rv2161c"/>
</dbReference>
<evidence type="ECO:0000256" key="4">
    <source>
        <dbReference type="ARBA" id="ARBA00023033"/>
    </source>
</evidence>
<dbReference type="EMBL" id="CADCWM010000387">
    <property type="protein sequence ID" value="CAA9555994.1"/>
    <property type="molecule type" value="Genomic_DNA"/>
</dbReference>
<proteinExistence type="predicted"/>
<dbReference type="InterPro" id="IPR050172">
    <property type="entry name" value="SsuD_RutA_monooxygenase"/>
</dbReference>
<dbReference type="Pfam" id="PF00296">
    <property type="entry name" value="Bac_luciferase"/>
    <property type="match status" value="1"/>
</dbReference>
<evidence type="ECO:0000256" key="2">
    <source>
        <dbReference type="ARBA" id="ARBA00022643"/>
    </source>
</evidence>
<evidence type="ECO:0000259" key="5">
    <source>
        <dbReference type="Pfam" id="PF00296"/>
    </source>
</evidence>